<evidence type="ECO:0000313" key="2">
    <source>
        <dbReference type="EMBL" id="RSH86753.1"/>
    </source>
</evidence>
<dbReference type="RefSeq" id="XP_028479538.1">
    <property type="nucleotide sequence ID" value="XM_028620566.1"/>
</dbReference>
<accession>A0A427Y6M8</accession>
<keyword evidence="3" id="KW-1185">Reference proteome</keyword>
<dbReference type="Proteomes" id="UP000279236">
    <property type="component" value="Unassembled WGS sequence"/>
</dbReference>
<dbReference type="GeneID" id="39589568"/>
<evidence type="ECO:0000313" key="3">
    <source>
        <dbReference type="Proteomes" id="UP000279236"/>
    </source>
</evidence>
<name>A0A427Y6M8_9TREE</name>
<reference evidence="2 3" key="1">
    <citation type="submission" date="2018-11" db="EMBL/GenBank/DDBJ databases">
        <title>Genome sequence of Apiotrichum porosum DSM 27194.</title>
        <authorList>
            <person name="Aliyu H."/>
            <person name="Gorte O."/>
            <person name="Ochsenreither K."/>
        </authorList>
    </citation>
    <scope>NUCLEOTIDE SEQUENCE [LARGE SCALE GENOMIC DNA]</scope>
    <source>
        <strain evidence="2 3">DSM 27194</strain>
    </source>
</reference>
<dbReference type="EMBL" id="RSCE01000002">
    <property type="protein sequence ID" value="RSH86753.1"/>
    <property type="molecule type" value="Genomic_DNA"/>
</dbReference>
<comment type="caution">
    <text evidence="2">The sequence shown here is derived from an EMBL/GenBank/DDBJ whole genome shotgun (WGS) entry which is preliminary data.</text>
</comment>
<gene>
    <name evidence="2" type="ORF">EHS24_005025</name>
</gene>
<evidence type="ECO:0000256" key="1">
    <source>
        <dbReference type="SAM" id="MobiDB-lite"/>
    </source>
</evidence>
<feature type="compositionally biased region" description="Basic and acidic residues" evidence="1">
    <location>
        <begin position="117"/>
        <end position="127"/>
    </location>
</feature>
<dbReference type="AlphaFoldDB" id="A0A427Y6M8"/>
<organism evidence="2 3">
    <name type="scientific">Apiotrichum porosum</name>
    <dbReference type="NCBI Taxonomy" id="105984"/>
    <lineage>
        <taxon>Eukaryota</taxon>
        <taxon>Fungi</taxon>
        <taxon>Dikarya</taxon>
        <taxon>Basidiomycota</taxon>
        <taxon>Agaricomycotina</taxon>
        <taxon>Tremellomycetes</taxon>
        <taxon>Trichosporonales</taxon>
        <taxon>Trichosporonaceae</taxon>
        <taxon>Apiotrichum</taxon>
    </lineage>
</organism>
<feature type="region of interest" description="Disordered" evidence="1">
    <location>
        <begin position="79"/>
        <end position="127"/>
    </location>
</feature>
<dbReference type="OrthoDB" id="2562728at2759"/>
<proteinExistence type="predicted"/>
<sequence length="127" mass="13305">MPAAASPSAKWTPEHDTALLRAVVATVLANRRNIYATTGLEDVAGNGGSRINQKIQQMLKKLAAAQGRPDIVDDEVAANSTARGGGAGGAPKKVKKEKNAGGPSKKRKVKVEDSDDDIKVKVSDDDE</sequence>
<protein>
    <submittedName>
        <fullName evidence="2">Uncharacterized protein</fullName>
    </submittedName>
</protein>